<feature type="binding site" evidence="1">
    <location>
        <position position="64"/>
    </location>
    <ligand>
        <name>Mg(2+)</name>
        <dbReference type="ChEBI" id="CHEBI:18420"/>
        <label>3</label>
    </ligand>
</feature>
<gene>
    <name evidence="1" type="primary">thiL</name>
    <name evidence="4" type="ORF">BKD89_07250</name>
</gene>
<dbReference type="EC" id="2.7.4.16" evidence="1"/>
<dbReference type="GO" id="GO:0009228">
    <property type="term" value="P:thiamine biosynthetic process"/>
    <property type="evidence" value="ECO:0007669"/>
    <property type="project" value="UniProtKB-KW"/>
</dbReference>
<feature type="domain" description="PurM-like N-terminal" evidence="2">
    <location>
        <begin position="17"/>
        <end position="126"/>
    </location>
</feature>
<reference evidence="4 5" key="1">
    <citation type="submission" date="2016-10" db="EMBL/GenBank/DDBJ databases">
        <title>Complete genome of the TMA-utilizing, human hosted archaeon Methanomethylophilus alvus Gen. nov, sp. nov., strain Mx-05, derived from a pure culture.</title>
        <authorList>
            <person name="Brugere J.-F."/>
            <person name="Ben Hania W."/>
            <person name="Chaudhary P.P."/>
            <person name="Gaci N."/>
            <person name="Borrel G."/>
            <person name="Cao Van Tuat L."/>
            <person name="Fardeau M.-L."/>
            <person name="Harris H.M.B."/>
            <person name="O'Toole P.W."/>
            <person name="Ollivier B."/>
        </authorList>
    </citation>
    <scope>NUCLEOTIDE SEQUENCE [LARGE SCALE GENOMIC DNA]</scope>
    <source>
        <strain evidence="4 5">Mx-05</strain>
    </source>
</reference>
<comment type="caution">
    <text evidence="1">Lacks conserved residue(s) required for the propagation of feature annotation.</text>
</comment>
<keyword evidence="1" id="KW-0808">Transferase</keyword>
<dbReference type="HAMAP" id="MF_02128">
    <property type="entry name" value="TMP_kinase"/>
    <property type="match status" value="1"/>
</dbReference>
<dbReference type="SUPFAM" id="SSF55326">
    <property type="entry name" value="PurM N-terminal domain-like"/>
    <property type="match status" value="1"/>
</dbReference>
<dbReference type="Pfam" id="PF02769">
    <property type="entry name" value="AIRS_C"/>
    <property type="match status" value="1"/>
</dbReference>
<protein>
    <recommendedName>
        <fullName evidence="1">Thiamine-monophosphate kinase</fullName>
        <shortName evidence="1">TMP kinase</shortName>
        <shortName evidence="1">Thiamine-phosphate kinase</shortName>
        <ecNumber evidence="1">2.7.4.16</ecNumber>
    </recommendedName>
</protein>
<accession>A0A3G3IIC0</accession>
<dbReference type="InterPro" id="IPR006283">
    <property type="entry name" value="ThiL-like"/>
</dbReference>
<dbReference type="CDD" id="cd02194">
    <property type="entry name" value="ThiL"/>
    <property type="match status" value="1"/>
</dbReference>
<dbReference type="Pfam" id="PF00586">
    <property type="entry name" value="AIRS"/>
    <property type="match status" value="1"/>
</dbReference>
<comment type="similarity">
    <text evidence="1">Belongs to the thiamine-monophosphate kinase family.</text>
</comment>
<dbReference type="EMBL" id="CP017686">
    <property type="protein sequence ID" value="AYQ55586.1"/>
    <property type="molecule type" value="Genomic_DNA"/>
</dbReference>
<feature type="domain" description="PurM-like C-terminal" evidence="3">
    <location>
        <begin position="140"/>
        <end position="243"/>
    </location>
</feature>
<dbReference type="GO" id="GO:0009030">
    <property type="term" value="F:thiamine-phosphate kinase activity"/>
    <property type="evidence" value="ECO:0007669"/>
    <property type="project" value="UniProtKB-UniRule"/>
</dbReference>
<sequence length="303" mass="32327">MRSIFRRRSEDTVIGPGDDAAVIGGLSDGRVVATTDAVSVERHKTPNMSWEQFGWTAAAVNFSDLAAMGARPVGLLTAMSMPGDMEESDLLDIASGIDQCCEFCKTEVVGGDTKPGPGIVSSTALGNLEGRKPMTRDGAQPGDIVAVTGSLGNAAAGFLALENGHTEYEDSIFSLTVPVPRWEEGIKMAASGAVSSCMDLSDGLGNACRTICARSHVGMEIEWEFLPIGEEVEEICALCRKDVKETVVRWGGDYELLFTFDKSKIQDLYDAGVAFSIIGVVTNDSAPYLCDGEQRSEMQDGIY</sequence>
<evidence type="ECO:0000259" key="2">
    <source>
        <dbReference type="Pfam" id="PF00586"/>
    </source>
</evidence>
<feature type="binding site" evidence="1">
    <location>
        <position position="202"/>
    </location>
    <ligand>
        <name>Mg(2+)</name>
        <dbReference type="ChEBI" id="CHEBI:18420"/>
        <label>5</label>
    </ligand>
</feature>
<proteinExistence type="inferred from homology"/>
<dbReference type="GO" id="GO:0009229">
    <property type="term" value="P:thiamine diphosphate biosynthetic process"/>
    <property type="evidence" value="ECO:0007669"/>
    <property type="project" value="UniProtKB-UniRule"/>
</dbReference>
<keyword evidence="1" id="KW-0067">ATP-binding</keyword>
<dbReference type="PIRSF" id="PIRSF005303">
    <property type="entry name" value="Thiam_monoph_kin"/>
    <property type="match status" value="1"/>
</dbReference>
<feature type="binding site" evidence="1">
    <location>
        <position position="34"/>
    </location>
    <ligand>
        <name>Mg(2+)</name>
        <dbReference type="ChEBI" id="CHEBI:18420"/>
        <label>4</label>
    </ligand>
</feature>
<feature type="binding site" evidence="1">
    <location>
        <position position="199"/>
    </location>
    <ligand>
        <name>Mg(2+)</name>
        <dbReference type="ChEBI" id="CHEBI:18420"/>
        <label>3</label>
    </ligand>
</feature>
<dbReference type="SUPFAM" id="SSF56042">
    <property type="entry name" value="PurM C-terminal domain-like"/>
    <property type="match status" value="1"/>
</dbReference>
<dbReference type="GO" id="GO:0000287">
    <property type="term" value="F:magnesium ion binding"/>
    <property type="evidence" value="ECO:0007669"/>
    <property type="project" value="UniProtKB-UniRule"/>
</dbReference>
<keyword evidence="1" id="KW-0547">Nucleotide-binding</keyword>
<feature type="binding site" evidence="1">
    <location>
        <position position="201"/>
    </location>
    <ligand>
        <name>ATP</name>
        <dbReference type="ChEBI" id="CHEBI:30616"/>
    </ligand>
</feature>
<keyword evidence="1" id="KW-0479">Metal-binding</keyword>
<dbReference type="UniPathway" id="UPA00060">
    <property type="reaction ID" value="UER00142"/>
</dbReference>
<organism evidence="4 5">
    <name type="scientific">Methanomethylophilus alvi</name>
    <dbReference type="NCBI Taxonomy" id="1291540"/>
    <lineage>
        <taxon>Archaea</taxon>
        <taxon>Methanobacteriati</taxon>
        <taxon>Thermoplasmatota</taxon>
        <taxon>Thermoplasmata</taxon>
        <taxon>Methanomassiliicoccales</taxon>
        <taxon>Methanomethylophilaceae</taxon>
        <taxon>Methanomethylophilus</taxon>
    </lineage>
</organism>
<keyword evidence="1" id="KW-0460">Magnesium</keyword>
<feature type="binding site" evidence="1">
    <location>
        <position position="64"/>
    </location>
    <ligand>
        <name>Mg(2+)</name>
        <dbReference type="ChEBI" id="CHEBI:18420"/>
        <label>2</label>
    </ligand>
</feature>
<dbReference type="NCBIfam" id="TIGR01379">
    <property type="entry name" value="thiL"/>
    <property type="match status" value="1"/>
</dbReference>
<comment type="function">
    <text evidence="1">Catalyzes the ATP-dependent phosphorylation of thiamine-monophosphate (TMP) to form thiamine-pyrophosphate (TPP), the active form of vitamin B1.</text>
</comment>
<keyword evidence="1 4" id="KW-0418">Kinase</keyword>
<feature type="binding site" evidence="1">
    <location>
        <position position="36"/>
    </location>
    <ligand>
        <name>Mg(2+)</name>
        <dbReference type="ChEBI" id="CHEBI:18420"/>
        <label>1</label>
    </ligand>
</feature>
<feature type="binding site" evidence="1">
    <location>
        <position position="64"/>
    </location>
    <ligand>
        <name>Mg(2+)</name>
        <dbReference type="ChEBI" id="CHEBI:18420"/>
        <label>4</label>
    </ligand>
</feature>
<dbReference type="Proteomes" id="UP000273278">
    <property type="component" value="Chromosome"/>
</dbReference>
<comment type="pathway">
    <text evidence="1">Cofactor biosynthesis; thiamine diphosphate biosynthesis; thiamine diphosphate from thiamine phosphate: step 1/1.</text>
</comment>
<dbReference type="Gene3D" id="3.30.1330.10">
    <property type="entry name" value="PurM-like, N-terminal domain"/>
    <property type="match status" value="1"/>
</dbReference>
<dbReference type="InterPro" id="IPR016188">
    <property type="entry name" value="PurM-like_N"/>
</dbReference>
<dbReference type="GO" id="GO:0005524">
    <property type="term" value="F:ATP binding"/>
    <property type="evidence" value="ECO:0007669"/>
    <property type="project" value="UniProtKB-UniRule"/>
</dbReference>
<feature type="binding site" evidence="1">
    <location>
        <position position="43"/>
    </location>
    <ligand>
        <name>substrate</name>
    </ligand>
</feature>
<dbReference type="OMA" id="HFRRDWS"/>
<evidence type="ECO:0000313" key="4">
    <source>
        <dbReference type="EMBL" id="AYQ55586.1"/>
    </source>
</evidence>
<feature type="binding site" evidence="1">
    <location>
        <position position="35"/>
    </location>
    <ligand>
        <name>Mg(2+)</name>
        <dbReference type="ChEBI" id="CHEBI:18420"/>
        <label>1</label>
    </ligand>
</feature>
<dbReference type="Gene3D" id="3.90.650.10">
    <property type="entry name" value="PurM-like C-terminal domain"/>
    <property type="match status" value="1"/>
</dbReference>
<dbReference type="InterPro" id="IPR010918">
    <property type="entry name" value="PurM-like_C_dom"/>
</dbReference>
<comment type="miscellaneous">
    <text evidence="1">Reaction mechanism of ThiL seems to utilize a direct, inline transfer of the gamma-phosphate of ATP to TMP rather than a phosphorylated enzyme intermediate.</text>
</comment>
<feature type="binding site" evidence="1">
    <location>
        <begin position="111"/>
        <end position="112"/>
    </location>
    <ligand>
        <name>ATP</name>
        <dbReference type="ChEBI" id="CHEBI:30616"/>
    </ligand>
</feature>
<feature type="binding site" evidence="1">
    <location>
        <position position="36"/>
    </location>
    <ligand>
        <name>Mg(2+)</name>
        <dbReference type="ChEBI" id="CHEBI:18420"/>
        <label>2</label>
    </ligand>
</feature>
<evidence type="ECO:0000256" key="1">
    <source>
        <dbReference type="HAMAP-Rule" id="MF_02128"/>
    </source>
</evidence>
<evidence type="ECO:0000259" key="3">
    <source>
        <dbReference type="Pfam" id="PF02769"/>
    </source>
</evidence>
<keyword evidence="1" id="KW-0784">Thiamine biosynthesis</keyword>
<comment type="catalytic activity">
    <reaction evidence="1">
        <text>thiamine phosphate + ATP = thiamine diphosphate + ADP</text>
        <dbReference type="Rhea" id="RHEA:15913"/>
        <dbReference type="ChEBI" id="CHEBI:30616"/>
        <dbReference type="ChEBI" id="CHEBI:37575"/>
        <dbReference type="ChEBI" id="CHEBI:58937"/>
        <dbReference type="ChEBI" id="CHEBI:456216"/>
        <dbReference type="EC" id="2.7.4.16"/>
    </reaction>
</comment>
<feature type="binding site" evidence="1">
    <location>
        <position position="19"/>
    </location>
    <ligand>
        <name>Mg(2+)</name>
        <dbReference type="ChEBI" id="CHEBI:18420"/>
        <label>3</label>
    </ligand>
</feature>
<dbReference type="InterPro" id="IPR036676">
    <property type="entry name" value="PurM-like_C_sf"/>
</dbReference>
<name>A0A3G3IIC0_9ARCH</name>
<dbReference type="PANTHER" id="PTHR30270">
    <property type="entry name" value="THIAMINE-MONOPHOSPHATE KINASE"/>
    <property type="match status" value="1"/>
</dbReference>
<dbReference type="AlphaFoldDB" id="A0A3G3IIC0"/>
<dbReference type="PANTHER" id="PTHR30270:SF3">
    <property type="entry name" value="THIAMINE-MONOPHOSPHATE KINASE"/>
    <property type="match status" value="1"/>
</dbReference>
<feature type="binding site" evidence="1">
    <location>
        <position position="112"/>
    </location>
    <ligand>
        <name>Mg(2+)</name>
        <dbReference type="ChEBI" id="CHEBI:18420"/>
        <label>1</label>
    </ligand>
</feature>
<feature type="binding site" evidence="1">
    <location>
        <position position="136"/>
    </location>
    <ligand>
        <name>ATP</name>
        <dbReference type="ChEBI" id="CHEBI:30616"/>
    </ligand>
</feature>
<evidence type="ECO:0000313" key="5">
    <source>
        <dbReference type="Proteomes" id="UP000273278"/>
    </source>
</evidence>
<feature type="binding site" evidence="1">
    <location>
        <position position="19"/>
    </location>
    <ligand>
        <name>Mg(2+)</name>
        <dbReference type="ChEBI" id="CHEBI:18420"/>
        <label>4</label>
    </ligand>
</feature>
<dbReference type="InterPro" id="IPR036921">
    <property type="entry name" value="PurM-like_N_sf"/>
</dbReference>